<evidence type="ECO:0000256" key="7">
    <source>
        <dbReference type="ARBA" id="ARBA00072341"/>
    </source>
</evidence>
<dbReference type="Proteomes" id="UP001172756">
    <property type="component" value="Unassembled WGS sequence"/>
</dbReference>
<dbReference type="AlphaFoldDB" id="A0AB35MI22"/>
<keyword evidence="11" id="KW-0547">Nucleotide-binding</keyword>
<dbReference type="GO" id="GO:0000286">
    <property type="term" value="F:alanine dehydrogenase activity"/>
    <property type="evidence" value="ECO:0007669"/>
    <property type="project" value="UniProtKB-UniRule"/>
</dbReference>
<dbReference type="SUPFAM" id="SSF51735">
    <property type="entry name" value="NAD(P)-binding Rossmann-fold domains"/>
    <property type="match status" value="1"/>
</dbReference>
<evidence type="ECO:0000256" key="10">
    <source>
        <dbReference type="PIRSR" id="PIRSR000183-2"/>
    </source>
</evidence>
<dbReference type="PRINTS" id="PR00411">
    <property type="entry name" value="PNDRDTASEI"/>
</dbReference>
<evidence type="ECO:0000259" key="12">
    <source>
        <dbReference type="SMART" id="SM01002"/>
    </source>
</evidence>
<feature type="binding site" evidence="10">
    <location>
        <position position="15"/>
    </location>
    <ligand>
        <name>substrate</name>
    </ligand>
</feature>
<dbReference type="CDD" id="cd05305">
    <property type="entry name" value="L-AlaDH"/>
    <property type="match status" value="1"/>
</dbReference>
<evidence type="ECO:0000256" key="8">
    <source>
        <dbReference type="PIRNR" id="PIRNR000183"/>
    </source>
</evidence>
<dbReference type="GO" id="GO:0042853">
    <property type="term" value="P:L-alanine catabolic process"/>
    <property type="evidence" value="ECO:0007669"/>
    <property type="project" value="InterPro"/>
</dbReference>
<evidence type="ECO:0000256" key="3">
    <source>
        <dbReference type="ARBA" id="ARBA00012897"/>
    </source>
</evidence>
<feature type="binding site" evidence="11">
    <location>
        <begin position="237"/>
        <end position="238"/>
    </location>
    <ligand>
        <name>NAD(+)</name>
        <dbReference type="ChEBI" id="CHEBI:57540"/>
    </ligand>
</feature>
<comment type="caution">
    <text evidence="14">The sequence shown here is derived from an EMBL/GenBank/DDBJ whole genome shotgun (WGS) entry which is preliminary data.</text>
</comment>
<dbReference type="EC" id="1.4.1.1" evidence="3 8"/>
<dbReference type="InterPro" id="IPR008141">
    <property type="entry name" value="Ala_DH"/>
</dbReference>
<dbReference type="SMART" id="SM01003">
    <property type="entry name" value="AlaDh_PNT_N"/>
    <property type="match status" value="1"/>
</dbReference>
<dbReference type="PANTHER" id="PTHR42795">
    <property type="entry name" value="ALANINE DEHYDROGENASE"/>
    <property type="match status" value="1"/>
</dbReference>
<accession>A0AB35MI22</accession>
<comment type="subunit">
    <text evidence="6">Homohexamer. Trimer of dimers.</text>
</comment>
<proteinExistence type="inferred from homology"/>
<protein>
    <recommendedName>
        <fullName evidence="7 8">Alanine dehydrogenase</fullName>
        <ecNumber evidence="3 8">1.4.1.1</ecNumber>
    </recommendedName>
</protein>
<feature type="binding site" evidence="11">
    <location>
        <position position="277"/>
    </location>
    <ligand>
        <name>NAD(+)</name>
        <dbReference type="ChEBI" id="CHEBI:57540"/>
    </ligand>
</feature>
<evidence type="ECO:0000256" key="11">
    <source>
        <dbReference type="PIRSR" id="PIRSR000183-3"/>
    </source>
</evidence>
<sequence length="364" mass="37381">MRIGVPQEIKNNENRVAITPAGVRELVAAGHEVLVQSGAGLGSAFTDAEYVAAGASMVSVDEAWGAEMVLKVKEPIAAEYGYLREDLLLFTYLHLAADEALTRALVEAGTTAIAYETVELADGSLPLLAPMSEVAGRMATMVGAFSLQSSQGGRGVLLGGVPGVRPAKVTVLGAGMSGQNAIAQAVGMGADVTVLDLSVPRLRHLDALYAGRVKTVVSSAYEVEQACLEADLVIGAVLVAGAKAPKLVSRELVSRMKPGSVLVDIAIDQGGCFEDSRATTHAEPTFAVEGSTFYCVANMPGAVGNTSTLALTNVTLPYAVRLANDGWEVATAKDPALARGLATVGGSIVHGPVASVFPQLPAAV</sequence>
<dbReference type="GO" id="GO:0000166">
    <property type="term" value="F:nucleotide binding"/>
    <property type="evidence" value="ECO:0007669"/>
    <property type="project" value="UniProtKB-KW"/>
</dbReference>
<evidence type="ECO:0000256" key="9">
    <source>
        <dbReference type="PIRSR" id="PIRSR000183-1"/>
    </source>
</evidence>
<dbReference type="InterPro" id="IPR036291">
    <property type="entry name" value="NAD(P)-bd_dom_sf"/>
</dbReference>
<feature type="binding site" evidence="11">
    <location>
        <begin position="265"/>
        <end position="268"/>
    </location>
    <ligand>
        <name>NAD(+)</name>
        <dbReference type="ChEBI" id="CHEBI:57540"/>
    </ligand>
</feature>
<dbReference type="Pfam" id="PF05222">
    <property type="entry name" value="AlaDh_PNT_N"/>
    <property type="match status" value="1"/>
</dbReference>
<keyword evidence="4 8" id="KW-0560">Oxidoreductase</keyword>
<feature type="binding site" evidence="10">
    <location>
        <position position="73"/>
    </location>
    <ligand>
        <name>substrate</name>
    </ligand>
</feature>
<keyword evidence="5 8" id="KW-0520">NAD</keyword>
<reference evidence="14 15" key="1">
    <citation type="submission" date="2023-06" db="EMBL/GenBank/DDBJ databases">
        <title>SYSU T0a273.</title>
        <authorList>
            <person name="Gao L."/>
            <person name="Fang B.-Z."/>
            <person name="Li W.-J."/>
        </authorList>
    </citation>
    <scope>NUCLEOTIDE SEQUENCE [LARGE SCALE GENOMIC DNA]</scope>
    <source>
        <strain evidence="14 15">SYSU T0a273</strain>
    </source>
</reference>
<dbReference type="Pfam" id="PF01262">
    <property type="entry name" value="AlaDh_PNT_C"/>
    <property type="match status" value="1"/>
</dbReference>
<evidence type="ECO:0000256" key="5">
    <source>
        <dbReference type="ARBA" id="ARBA00023027"/>
    </source>
</evidence>
<feature type="binding site" evidence="11">
    <location>
        <position position="132"/>
    </location>
    <ligand>
        <name>NAD(+)</name>
        <dbReference type="ChEBI" id="CHEBI:57540"/>
    </ligand>
</feature>
<dbReference type="InterPro" id="IPR007886">
    <property type="entry name" value="AlaDH/PNT_N"/>
</dbReference>
<feature type="domain" description="Alanine dehydrogenase/pyridine nucleotide transhydrogenase NAD(H)-binding" evidence="12">
    <location>
        <begin position="147"/>
        <end position="295"/>
    </location>
</feature>
<dbReference type="EMBL" id="JAUHQB010000004">
    <property type="protein sequence ID" value="MDN4483464.1"/>
    <property type="molecule type" value="Genomic_DNA"/>
</dbReference>
<evidence type="ECO:0000256" key="4">
    <source>
        <dbReference type="ARBA" id="ARBA00023002"/>
    </source>
</evidence>
<feature type="binding site" evidence="11">
    <location>
        <position position="201"/>
    </location>
    <ligand>
        <name>NAD(+)</name>
        <dbReference type="ChEBI" id="CHEBI:57540"/>
    </ligand>
</feature>
<dbReference type="InterPro" id="IPR007698">
    <property type="entry name" value="AlaDH/PNT_NAD(H)-bd"/>
</dbReference>
<comment type="pathway">
    <text evidence="1 8">Amino-acid degradation; L-alanine degradation via dehydrogenase pathway; NH(3) and pyruvate from L-alanine: step 1/1.</text>
</comment>
<gene>
    <name evidence="14" type="primary">ald</name>
    <name evidence="14" type="ORF">QQ002_07945</name>
</gene>
<evidence type="ECO:0000256" key="1">
    <source>
        <dbReference type="ARBA" id="ARBA00005206"/>
    </source>
</evidence>
<evidence type="ECO:0000313" key="14">
    <source>
        <dbReference type="EMBL" id="MDN4483464.1"/>
    </source>
</evidence>
<feature type="binding site" evidence="11">
    <location>
        <position position="218"/>
    </location>
    <ligand>
        <name>NAD(+)</name>
        <dbReference type="ChEBI" id="CHEBI:57540"/>
    </ligand>
</feature>
<dbReference type="SMART" id="SM01002">
    <property type="entry name" value="AlaDh_PNT_C"/>
    <property type="match status" value="1"/>
</dbReference>
<evidence type="ECO:0000256" key="2">
    <source>
        <dbReference type="ARBA" id="ARBA00005689"/>
    </source>
</evidence>
<comment type="function">
    <text evidence="8">Catalyzes the reversible reductive amination of pyruvate to L-alanine.</text>
</comment>
<feature type="domain" description="Alanine dehydrogenase/pyridine nucleotide transhydrogenase N-terminal" evidence="13">
    <location>
        <begin position="4"/>
        <end position="135"/>
    </location>
</feature>
<organism evidence="14 15">
    <name type="scientific">Demequina lignilytica</name>
    <dbReference type="NCBI Taxonomy" id="3051663"/>
    <lineage>
        <taxon>Bacteria</taxon>
        <taxon>Bacillati</taxon>
        <taxon>Actinomycetota</taxon>
        <taxon>Actinomycetes</taxon>
        <taxon>Micrococcales</taxon>
        <taxon>Demequinaceae</taxon>
        <taxon>Demequina</taxon>
    </lineage>
</organism>
<dbReference type="SUPFAM" id="SSF52283">
    <property type="entry name" value="Formate/glycerate dehydrogenase catalytic domain-like"/>
    <property type="match status" value="1"/>
</dbReference>
<feature type="binding site" evidence="11">
    <location>
        <begin position="296"/>
        <end position="299"/>
    </location>
    <ligand>
        <name>NAD(+)</name>
        <dbReference type="ChEBI" id="CHEBI:57540"/>
    </ligand>
</feature>
<name>A0AB35MI22_9MICO</name>
<feature type="active site" description="Proton donor/acceptor" evidence="9">
    <location>
        <position position="268"/>
    </location>
</feature>
<dbReference type="PANTHER" id="PTHR42795:SF1">
    <property type="entry name" value="ALANINE DEHYDROGENASE"/>
    <property type="match status" value="1"/>
</dbReference>
<dbReference type="PIRSF" id="PIRSF000183">
    <property type="entry name" value="Alanine_dh"/>
    <property type="match status" value="1"/>
</dbReference>
<evidence type="ECO:0000313" key="15">
    <source>
        <dbReference type="Proteomes" id="UP001172756"/>
    </source>
</evidence>
<feature type="binding site" evidence="11">
    <location>
        <position position="196"/>
    </location>
    <ligand>
        <name>NAD(+)</name>
        <dbReference type="ChEBI" id="CHEBI:57540"/>
    </ligand>
</feature>
<comment type="similarity">
    <text evidence="2 8">Belongs to the AlaDH/PNT family.</text>
</comment>
<evidence type="ECO:0000256" key="6">
    <source>
        <dbReference type="ARBA" id="ARBA00065528"/>
    </source>
</evidence>
<dbReference type="RefSeq" id="WP_301160319.1">
    <property type="nucleotide sequence ID" value="NZ_JAUHQB010000004.1"/>
</dbReference>
<dbReference type="Gene3D" id="3.40.50.720">
    <property type="entry name" value="NAD(P)-binding Rossmann-like Domain"/>
    <property type="match status" value="2"/>
</dbReference>
<feature type="active site" description="Proton donor/acceptor" evidence="9">
    <location>
        <position position="94"/>
    </location>
</feature>
<dbReference type="FunFam" id="3.40.50.720:FF:000049">
    <property type="entry name" value="Alanine dehydrogenase"/>
    <property type="match status" value="1"/>
</dbReference>
<comment type="catalytic activity">
    <reaction evidence="8">
        <text>L-alanine + NAD(+) + H2O = pyruvate + NH4(+) + NADH + H(+)</text>
        <dbReference type="Rhea" id="RHEA:18405"/>
        <dbReference type="ChEBI" id="CHEBI:15361"/>
        <dbReference type="ChEBI" id="CHEBI:15377"/>
        <dbReference type="ChEBI" id="CHEBI:15378"/>
        <dbReference type="ChEBI" id="CHEBI:28938"/>
        <dbReference type="ChEBI" id="CHEBI:57540"/>
        <dbReference type="ChEBI" id="CHEBI:57945"/>
        <dbReference type="ChEBI" id="CHEBI:57972"/>
        <dbReference type="EC" id="1.4.1.1"/>
    </reaction>
</comment>
<evidence type="ECO:0000259" key="13">
    <source>
        <dbReference type="SMART" id="SM01003"/>
    </source>
</evidence>
<dbReference type="GO" id="GO:0005886">
    <property type="term" value="C:plasma membrane"/>
    <property type="evidence" value="ECO:0007669"/>
    <property type="project" value="TreeGrafter"/>
</dbReference>
<dbReference type="NCBIfam" id="TIGR00518">
    <property type="entry name" value="alaDH"/>
    <property type="match status" value="1"/>
</dbReference>